<accession>A0A2V5H978</accession>
<dbReference type="PANTHER" id="PTHR45458">
    <property type="entry name" value="SHORT-CHAIN DEHYDROGENASE/REDUCTASE SDR"/>
    <property type="match status" value="1"/>
</dbReference>
<dbReference type="AlphaFoldDB" id="A0A2V5H978"/>
<evidence type="ECO:0000313" key="1">
    <source>
        <dbReference type="EMBL" id="PYI18782.1"/>
    </source>
</evidence>
<dbReference type="PANTHER" id="PTHR45458:SF1">
    <property type="entry name" value="SHORT CHAIN DEHYDROGENASE"/>
    <property type="match status" value="1"/>
</dbReference>
<dbReference type="CDD" id="cd05325">
    <property type="entry name" value="carb_red_sniffer_like_SDR_c"/>
    <property type="match status" value="1"/>
</dbReference>
<reference evidence="1 2" key="1">
    <citation type="submission" date="2018-02" db="EMBL/GenBank/DDBJ databases">
        <title>The genomes of Aspergillus section Nigri reveals drivers in fungal speciation.</title>
        <authorList>
            <consortium name="DOE Joint Genome Institute"/>
            <person name="Vesth T.C."/>
            <person name="Nybo J."/>
            <person name="Theobald S."/>
            <person name="Brandl J."/>
            <person name="Frisvad J.C."/>
            <person name="Nielsen K.F."/>
            <person name="Lyhne E.K."/>
            <person name="Kogle M.E."/>
            <person name="Kuo A."/>
            <person name="Riley R."/>
            <person name="Clum A."/>
            <person name="Nolan M."/>
            <person name="Lipzen A."/>
            <person name="Salamov A."/>
            <person name="Henrissat B."/>
            <person name="Wiebenga A."/>
            <person name="De vries R.P."/>
            <person name="Grigoriev I.V."/>
            <person name="Mortensen U.H."/>
            <person name="Andersen M.R."/>
            <person name="Baker S.E."/>
        </authorList>
    </citation>
    <scope>NUCLEOTIDE SEQUENCE [LARGE SCALE GENOMIC DNA]</scope>
    <source>
        <strain evidence="1 2">CBS 115571</strain>
    </source>
</reference>
<dbReference type="Pfam" id="PF00106">
    <property type="entry name" value="adh_short"/>
    <property type="match status" value="1"/>
</dbReference>
<dbReference type="SUPFAM" id="SSF51735">
    <property type="entry name" value="NAD(P)-binding Rossmann-fold domains"/>
    <property type="match status" value="1"/>
</dbReference>
<dbReference type="Proteomes" id="UP000249829">
    <property type="component" value="Unassembled WGS sequence"/>
</dbReference>
<dbReference type="Gene3D" id="3.40.50.720">
    <property type="entry name" value="NAD(P)-binding Rossmann-like Domain"/>
    <property type="match status" value="1"/>
</dbReference>
<protein>
    <submittedName>
        <fullName evidence="1">Putative short chain-type dehydrogenase</fullName>
    </submittedName>
</protein>
<sequence>MSTILITGSSRGLGLELIQQFAALLPENGLIIAAARTSTPALEAVIAREQSRVAFVALDITDEASVVRSAEAVRAILGDRKLEILVNCAGVIGETQEKAGSSADLALTLSVNVTGTHNVTRAYLPLMQGGSSVKKVINISSQYGSMARARENDYAKLPAYKISKAALNALTVQYALSYEADGFVFMAVHPGWLQTDMGGSGADLTVSQGAKAVLEVIVAADEQSNGTFRNIHVAGSEIYRGEEIPW</sequence>
<dbReference type="InterPro" id="IPR002347">
    <property type="entry name" value="SDR_fam"/>
</dbReference>
<dbReference type="EMBL" id="KZ825141">
    <property type="protein sequence ID" value="PYI18782.1"/>
    <property type="molecule type" value="Genomic_DNA"/>
</dbReference>
<proteinExistence type="predicted"/>
<organism evidence="1 2">
    <name type="scientific">Aspergillus violaceofuscus (strain CBS 115571)</name>
    <dbReference type="NCBI Taxonomy" id="1450538"/>
    <lineage>
        <taxon>Eukaryota</taxon>
        <taxon>Fungi</taxon>
        <taxon>Dikarya</taxon>
        <taxon>Ascomycota</taxon>
        <taxon>Pezizomycotina</taxon>
        <taxon>Eurotiomycetes</taxon>
        <taxon>Eurotiomycetidae</taxon>
        <taxon>Eurotiales</taxon>
        <taxon>Aspergillaceae</taxon>
        <taxon>Aspergillus</taxon>
    </lineage>
</organism>
<keyword evidence="2" id="KW-1185">Reference proteome</keyword>
<dbReference type="GO" id="GO:0016616">
    <property type="term" value="F:oxidoreductase activity, acting on the CH-OH group of donors, NAD or NADP as acceptor"/>
    <property type="evidence" value="ECO:0007669"/>
    <property type="project" value="TreeGrafter"/>
</dbReference>
<dbReference type="InterPro" id="IPR052184">
    <property type="entry name" value="SDR_enzymes"/>
</dbReference>
<dbReference type="PRINTS" id="PR00081">
    <property type="entry name" value="GDHRDH"/>
</dbReference>
<gene>
    <name evidence="1" type="ORF">BO99DRAFT_361588</name>
</gene>
<name>A0A2V5H978_ASPV1</name>
<dbReference type="OMA" id="FANCPAY"/>
<dbReference type="InterPro" id="IPR036291">
    <property type="entry name" value="NAD(P)-bd_dom_sf"/>
</dbReference>
<evidence type="ECO:0000313" key="2">
    <source>
        <dbReference type="Proteomes" id="UP000249829"/>
    </source>
</evidence>